<gene>
    <name evidence="3" type="ORF">CTOB1V02_LOCUS7434</name>
</gene>
<dbReference type="InterPro" id="IPR051387">
    <property type="entry name" value="BAF"/>
</dbReference>
<accession>A0A7R8WFS8</accession>
<dbReference type="GO" id="GO:0003677">
    <property type="term" value="F:DNA binding"/>
    <property type="evidence" value="ECO:0007669"/>
    <property type="project" value="InterPro"/>
</dbReference>
<keyword evidence="2" id="KW-0539">Nucleus</keyword>
<dbReference type="EMBL" id="OB662143">
    <property type="protein sequence ID" value="CAD7229565.1"/>
    <property type="molecule type" value="Genomic_DNA"/>
</dbReference>
<dbReference type="PANTHER" id="PTHR47507">
    <property type="entry name" value="BARRIER TO AUTOINTEGRATION FACTOR 2"/>
    <property type="match status" value="1"/>
</dbReference>
<comment type="subcellular location">
    <subcellularLocation>
        <location evidence="1">Nucleus</location>
    </subcellularLocation>
</comment>
<evidence type="ECO:0000256" key="1">
    <source>
        <dbReference type="ARBA" id="ARBA00004123"/>
    </source>
</evidence>
<dbReference type="GO" id="GO:0005634">
    <property type="term" value="C:nucleus"/>
    <property type="evidence" value="ECO:0007669"/>
    <property type="project" value="UniProtKB-SubCell"/>
</dbReference>
<dbReference type="AlphaFoldDB" id="A0A7R8WFS8"/>
<dbReference type="InterPro" id="IPR036617">
    <property type="entry name" value="BAF_sf"/>
</dbReference>
<sequence length="75" mass="8567">MGEKPVTEVAGIGDTFGTKLKEKGFRKAYHLLGQFLLLRKDKDMFADWLKEEIGVNSRCANVCANCLHDWCQMFL</sequence>
<dbReference type="GO" id="GO:0051276">
    <property type="term" value="P:chromosome organization"/>
    <property type="evidence" value="ECO:0007669"/>
    <property type="project" value="TreeGrafter"/>
</dbReference>
<dbReference type="SMART" id="SM01023">
    <property type="entry name" value="BAF"/>
    <property type="match status" value="1"/>
</dbReference>
<dbReference type="SUPFAM" id="SSF47798">
    <property type="entry name" value="Barrier-to-autointegration factor, BAF"/>
    <property type="match status" value="1"/>
</dbReference>
<reference evidence="3" key="1">
    <citation type="submission" date="2020-11" db="EMBL/GenBank/DDBJ databases">
        <authorList>
            <person name="Tran Van P."/>
        </authorList>
    </citation>
    <scope>NUCLEOTIDE SEQUENCE</scope>
</reference>
<dbReference type="Pfam" id="PF02961">
    <property type="entry name" value="SAM_BAF"/>
    <property type="match status" value="1"/>
</dbReference>
<organism evidence="3">
    <name type="scientific">Cyprideis torosa</name>
    <dbReference type="NCBI Taxonomy" id="163714"/>
    <lineage>
        <taxon>Eukaryota</taxon>
        <taxon>Metazoa</taxon>
        <taxon>Ecdysozoa</taxon>
        <taxon>Arthropoda</taxon>
        <taxon>Crustacea</taxon>
        <taxon>Oligostraca</taxon>
        <taxon>Ostracoda</taxon>
        <taxon>Podocopa</taxon>
        <taxon>Podocopida</taxon>
        <taxon>Cytherocopina</taxon>
        <taxon>Cytheroidea</taxon>
        <taxon>Cytherideidae</taxon>
        <taxon>Cyprideis</taxon>
    </lineage>
</organism>
<dbReference type="GO" id="GO:0000793">
    <property type="term" value="C:condensed chromosome"/>
    <property type="evidence" value="ECO:0007669"/>
    <property type="project" value="TreeGrafter"/>
</dbReference>
<evidence type="ECO:0000313" key="3">
    <source>
        <dbReference type="EMBL" id="CAD7229565.1"/>
    </source>
</evidence>
<proteinExistence type="predicted"/>
<dbReference type="Gene3D" id="1.10.150.40">
    <property type="entry name" value="Barrier-to-autointegration factor, BAF"/>
    <property type="match status" value="1"/>
</dbReference>
<dbReference type="PANTHER" id="PTHR47507:SF6">
    <property type="entry name" value="BARRIER-TO-AUTOINTEGRATION FACTOR"/>
    <property type="match status" value="1"/>
</dbReference>
<evidence type="ECO:0000256" key="2">
    <source>
        <dbReference type="ARBA" id="ARBA00023242"/>
    </source>
</evidence>
<dbReference type="InterPro" id="IPR004122">
    <property type="entry name" value="BAF_prot"/>
</dbReference>
<protein>
    <submittedName>
        <fullName evidence="3">Uncharacterized protein</fullName>
    </submittedName>
</protein>
<name>A0A7R8WFS8_9CRUS</name>
<dbReference type="OrthoDB" id="9997163at2759"/>